<dbReference type="GO" id="GO:0004142">
    <property type="term" value="F:diacylglycerol cholinephosphotransferase activity"/>
    <property type="evidence" value="ECO:0007669"/>
    <property type="project" value="TreeGrafter"/>
</dbReference>
<keyword evidence="2" id="KW-0472">Membrane</keyword>
<reference evidence="4" key="2">
    <citation type="submission" date="2023-04" db="EMBL/GenBank/DDBJ databases">
        <authorList>
            <person name="Bruccoleri R.E."/>
            <person name="Oakeley E.J."/>
            <person name="Faust A.-M."/>
            <person name="Dessus-Babus S."/>
            <person name="Altorfer M."/>
            <person name="Burckhardt D."/>
            <person name="Oertli M."/>
            <person name="Naumann U."/>
            <person name="Petersen F."/>
            <person name="Wong J."/>
        </authorList>
    </citation>
    <scope>NUCLEOTIDE SEQUENCE</scope>
    <source>
        <strain evidence="4">GSM-AAB239-AS_SAM_17_03QT</strain>
        <tissue evidence="4">Leaf</tissue>
    </source>
</reference>
<keyword evidence="2" id="KW-1133">Transmembrane helix</keyword>
<name>A0AAX6HVS5_IRIPA</name>
<dbReference type="PANTHER" id="PTHR34674">
    <property type="entry name" value="PHOSPHATIDYLCHOLINE:DIACYLGLYCEROL CHOLINEPHOSPHOTRANSFERASE 1-RELATED"/>
    <property type="match status" value="1"/>
</dbReference>
<feature type="transmembrane region" description="Helical" evidence="2">
    <location>
        <begin position="197"/>
        <end position="217"/>
    </location>
</feature>
<feature type="transmembrane region" description="Helical" evidence="2">
    <location>
        <begin position="165"/>
        <end position="185"/>
    </location>
</feature>
<feature type="region of interest" description="Disordered" evidence="1">
    <location>
        <begin position="1"/>
        <end position="25"/>
    </location>
</feature>
<dbReference type="PANTHER" id="PTHR34674:SF1">
    <property type="entry name" value="PHOSPHATIDYLCHOLINE:DIACYLGLYCEROL CHOLINEPHOSPHOTRANSFERASE 1-RELATED"/>
    <property type="match status" value="1"/>
</dbReference>
<feature type="domain" description="AtPDCT1/2 transmembrane" evidence="3">
    <location>
        <begin position="112"/>
        <end position="271"/>
    </location>
</feature>
<evidence type="ECO:0000313" key="4">
    <source>
        <dbReference type="EMBL" id="KAJ6844375.1"/>
    </source>
</evidence>
<keyword evidence="5" id="KW-1185">Reference proteome</keyword>
<gene>
    <name evidence="4" type="ORF">M6B38_292275</name>
</gene>
<evidence type="ECO:0000259" key="3">
    <source>
        <dbReference type="Pfam" id="PF24788"/>
    </source>
</evidence>
<evidence type="ECO:0000256" key="1">
    <source>
        <dbReference type="SAM" id="MobiDB-lite"/>
    </source>
</evidence>
<dbReference type="InterPro" id="IPR055311">
    <property type="entry name" value="PDCT1/2-like"/>
</dbReference>
<feature type="transmembrane region" description="Helical" evidence="2">
    <location>
        <begin position="87"/>
        <end position="112"/>
    </location>
</feature>
<proteinExistence type="predicted"/>
<feature type="transmembrane region" description="Helical" evidence="2">
    <location>
        <begin position="132"/>
        <end position="153"/>
    </location>
</feature>
<evidence type="ECO:0000256" key="2">
    <source>
        <dbReference type="SAM" id="Phobius"/>
    </source>
</evidence>
<dbReference type="EMBL" id="JANAVB010006599">
    <property type="protein sequence ID" value="KAJ6844375.1"/>
    <property type="molecule type" value="Genomic_DNA"/>
</dbReference>
<dbReference type="InterPro" id="IPR056361">
    <property type="entry name" value="AtPDCT1_2_TM_dom"/>
</dbReference>
<organism evidence="4 5">
    <name type="scientific">Iris pallida</name>
    <name type="common">Sweet iris</name>
    <dbReference type="NCBI Taxonomy" id="29817"/>
    <lineage>
        <taxon>Eukaryota</taxon>
        <taxon>Viridiplantae</taxon>
        <taxon>Streptophyta</taxon>
        <taxon>Embryophyta</taxon>
        <taxon>Tracheophyta</taxon>
        <taxon>Spermatophyta</taxon>
        <taxon>Magnoliopsida</taxon>
        <taxon>Liliopsida</taxon>
        <taxon>Asparagales</taxon>
        <taxon>Iridaceae</taxon>
        <taxon>Iridoideae</taxon>
        <taxon>Irideae</taxon>
        <taxon>Iris</taxon>
    </lineage>
</organism>
<dbReference type="AlphaFoldDB" id="A0AAX6HVS5"/>
<keyword evidence="2" id="KW-0812">Transmembrane</keyword>
<dbReference type="Pfam" id="PF24788">
    <property type="entry name" value="AtPDCT1_2"/>
    <property type="match status" value="1"/>
</dbReference>
<accession>A0AAX6HVS5</accession>
<evidence type="ECO:0000313" key="5">
    <source>
        <dbReference type="Proteomes" id="UP001140949"/>
    </source>
</evidence>
<dbReference type="Proteomes" id="UP001140949">
    <property type="component" value="Unassembled WGS sequence"/>
</dbReference>
<reference evidence="4" key="1">
    <citation type="journal article" date="2023" name="GigaByte">
        <title>Genome assembly of the bearded iris, Iris pallida Lam.</title>
        <authorList>
            <person name="Bruccoleri R.E."/>
            <person name="Oakeley E.J."/>
            <person name="Faust A.M.E."/>
            <person name="Altorfer M."/>
            <person name="Dessus-Babus S."/>
            <person name="Burckhardt D."/>
            <person name="Oertli M."/>
            <person name="Naumann U."/>
            <person name="Petersen F."/>
            <person name="Wong J."/>
        </authorList>
    </citation>
    <scope>NUCLEOTIDE SEQUENCE</scope>
    <source>
        <strain evidence="4">GSM-AAB239-AS_SAM_17_03QT</strain>
    </source>
</reference>
<protein>
    <submittedName>
        <fullName evidence="4">Phosphatidylcholine:diacylglycerol cholinephosphotransferase 1-like</fullName>
    </submittedName>
</protein>
<comment type="caution">
    <text evidence="4">The sequence shown here is derived from an EMBL/GenBank/DDBJ whole genome shotgun (WGS) entry which is preliminary data.</text>
</comment>
<sequence>MIRFKFKKASSNGEPASAKAKEANHDHREHDSYVFRICRLFLGGLANIRTALPPPPAPFVPQKGPAFARLSAEDVVRMAGQHPVPCALSLSLLFFMAVEYTLAMVPASSAPVDVGFVLTRPLHGVLVGRPNLSSALAALNTVFVGMQIVYIVWTFLVEGRPRPTIAALFMFTCRGILGCSTRLPLPEGFLGSGVDFPVGNVSFFLFFSGHVGGSVIASQDMRRARRRGLARTFDVLNVLQVVRLLATRGHYTIDLAAGLGAGFLFDALAGNYEEWKEHRAGPAGKL</sequence>